<organism evidence="3 4">
    <name type="scientific">Candidatus Lloydbacteria bacterium RIFCSPHIGHO2_02_FULL_54_17</name>
    <dbReference type="NCBI Taxonomy" id="1798664"/>
    <lineage>
        <taxon>Bacteria</taxon>
        <taxon>Candidatus Lloydiibacteriota</taxon>
    </lineage>
</organism>
<dbReference type="EMBL" id="MHLO01000044">
    <property type="protein sequence ID" value="OGZ10887.1"/>
    <property type="molecule type" value="Genomic_DNA"/>
</dbReference>
<dbReference type="AlphaFoldDB" id="A0A1G2DB81"/>
<gene>
    <name evidence="3" type="ORF">A3C93_00555</name>
</gene>
<accession>A0A1G2DB81</accession>
<evidence type="ECO:0000259" key="2">
    <source>
        <dbReference type="PROSITE" id="PS51782"/>
    </source>
</evidence>
<feature type="domain" description="LysM" evidence="2">
    <location>
        <begin position="522"/>
        <end position="571"/>
    </location>
</feature>
<evidence type="ECO:0000256" key="1">
    <source>
        <dbReference type="SAM" id="MobiDB-lite"/>
    </source>
</evidence>
<reference evidence="3 4" key="1">
    <citation type="journal article" date="2016" name="Nat. Commun.">
        <title>Thousands of microbial genomes shed light on interconnected biogeochemical processes in an aquifer system.</title>
        <authorList>
            <person name="Anantharaman K."/>
            <person name="Brown C.T."/>
            <person name="Hug L.A."/>
            <person name="Sharon I."/>
            <person name="Castelle C.J."/>
            <person name="Probst A.J."/>
            <person name="Thomas B.C."/>
            <person name="Singh A."/>
            <person name="Wilkins M.J."/>
            <person name="Karaoz U."/>
            <person name="Brodie E.L."/>
            <person name="Williams K.H."/>
            <person name="Hubbard S.S."/>
            <person name="Banfield J.F."/>
        </authorList>
    </citation>
    <scope>NUCLEOTIDE SEQUENCE [LARGE SCALE GENOMIC DNA]</scope>
</reference>
<sequence>MKEALAPLPTDEAELAEDGMAGQHAPSLPQGETAVFSGIEGALGDGMDSVAANDAVFVPAETNLVHESTLAEDAHRRAVDEAHAEDELRTEARAAGAYAEAQDRARERAQNNSREIDAAHGNALAEDVRRPVSGEAVVEPPEEVPLEVRKEEAALESAVSELSPAEREEVGWKLYNVGFQLEKAKSEGFAKVYEKLAGQFDEQSTMGRFFGAMRTQFTEKAATTKKQIDDIEASRKDGKTEGLLKQIGNAGYLSGNLLKYGRIVADAAGWTAGAPTRWVTLGAMATGSVLEGTKEARLANEEVKERTRVADIDKAADEAWAIYEGAMKNKGLDPDGDHEGVSKEELVKAYQEKLPADILRRLTEEPKEGTGSSLVQKMFQKHIGWAAGRIEKKLEAVDGDASLDAKTKAEKKEAIIQRFGRSKMLGDFDRMLSQEGAVDTLAMSARYGEQGAKGIVYGMMADSLYRLWDHFGSAFSGKSWDMLDIIPSASAATVAENVMTPEELALQQESARAVLEGDMPQVKHDVVRGDTLWKIAKGNPAVLRLTPDELRSIGVSSGNPNLIKVGETVDVDRLDEFLRQKGELAAELKRIAPGAIVERTVPLPPAEIATEAVPERPPIATVDLTKETPQVPDQAAESEKARMALEEQFESERQQTILEEERLRPRGQIPPARVHNTPFELAPARSPVSGEIESGIRIGTERFPSGRGFHLEGDSIVPDRRLSELAPRELARWPTGTPKPWPVTLAEADRSFGGRLNLNRQLAEDFRFKAGRYPNEDEFKVFSKFGARGGNAEQQFFGTVRSGPLSRMQAEEYERMMRGNMRNMPYDARGGRPRVGYPIGEGRGGRSNNPFEVIGARPPTQSEILEQRARDIWLEEKTRGNPNADAHYRRGVEQAERMRIRETQIMRGRMEHDRNRAGANIAKQILGSILHGRR</sequence>
<proteinExistence type="predicted"/>
<evidence type="ECO:0000313" key="3">
    <source>
        <dbReference type="EMBL" id="OGZ10887.1"/>
    </source>
</evidence>
<feature type="region of interest" description="Disordered" evidence="1">
    <location>
        <begin position="1"/>
        <end position="31"/>
    </location>
</feature>
<feature type="region of interest" description="Disordered" evidence="1">
    <location>
        <begin position="94"/>
        <end position="136"/>
    </location>
</feature>
<evidence type="ECO:0000313" key="4">
    <source>
        <dbReference type="Proteomes" id="UP000178636"/>
    </source>
</evidence>
<dbReference type="Proteomes" id="UP000178636">
    <property type="component" value="Unassembled WGS sequence"/>
</dbReference>
<dbReference type="InterPro" id="IPR018392">
    <property type="entry name" value="LysM"/>
</dbReference>
<comment type="caution">
    <text evidence="3">The sequence shown here is derived from an EMBL/GenBank/DDBJ whole genome shotgun (WGS) entry which is preliminary data.</text>
</comment>
<protein>
    <recommendedName>
        <fullName evidence="2">LysM domain-containing protein</fullName>
    </recommendedName>
</protein>
<name>A0A1G2DB81_9BACT</name>
<dbReference type="STRING" id="1798664.A3C93_00555"/>
<feature type="compositionally biased region" description="Basic and acidic residues" evidence="1">
    <location>
        <begin position="101"/>
        <end position="118"/>
    </location>
</feature>
<dbReference type="PROSITE" id="PS51782">
    <property type="entry name" value="LYSM"/>
    <property type="match status" value="1"/>
</dbReference>